<gene>
    <name evidence="2" type="ORF">D4A35_16025</name>
</gene>
<organism evidence="2 3">
    <name type="scientific">Paraclostridium bifermentans</name>
    <name type="common">Clostridium bifermentans</name>
    <dbReference type="NCBI Taxonomy" id="1490"/>
    <lineage>
        <taxon>Bacteria</taxon>
        <taxon>Bacillati</taxon>
        <taxon>Bacillota</taxon>
        <taxon>Clostridia</taxon>
        <taxon>Peptostreptococcales</taxon>
        <taxon>Peptostreptococcaceae</taxon>
        <taxon>Paraclostridium</taxon>
    </lineage>
</organism>
<sequence>MDILIRNMIGSDSLEFYKAFKSQGWNKPVSLFDQYYSEQQSGKRKVFVAACDNQVLGYATLLQNAENGPFSNKNIPIIYDFNVLEKYQRNGVGTAILDYMENQVKEYSNEICLGVGLHYGYGSAQRLYVKRGYIPDGSGVWYNDKVLEQYCDCKNDDDLNLYLSKKL</sequence>
<accession>A0A5P3XIW3</accession>
<dbReference type="CDD" id="cd04301">
    <property type="entry name" value="NAT_SF"/>
    <property type="match status" value="1"/>
</dbReference>
<dbReference type="InterPro" id="IPR016181">
    <property type="entry name" value="Acyl_CoA_acyltransferase"/>
</dbReference>
<evidence type="ECO:0000313" key="3">
    <source>
        <dbReference type="Proteomes" id="UP000326961"/>
    </source>
</evidence>
<dbReference type="SUPFAM" id="SSF55729">
    <property type="entry name" value="Acyl-CoA N-acyltransferases (Nat)"/>
    <property type="match status" value="1"/>
</dbReference>
<dbReference type="Pfam" id="PF13508">
    <property type="entry name" value="Acetyltransf_7"/>
    <property type="match status" value="1"/>
</dbReference>
<feature type="domain" description="N-acetyltransferase" evidence="1">
    <location>
        <begin position="3"/>
        <end position="167"/>
    </location>
</feature>
<reference evidence="2 3" key="1">
    <citation type="submission" date="2018-09" db="EMBL/GenBank/DDBJ databases">
        <title>A clostridial neurotoxin that targets Anopheles mosquitoes.</title>
        <authorList>
            <person name="Contreras E."/>
            <person name="Masuyer G."/>
            <person name="Qureshi N."/>
            <person name="Chawla S."/>
            <person name="Lim H.L."/>
            <person name="Chen J."/>
            <person name="Stenmark P."/>
            <person name="Gill S."/>
        </authorList>
    </citation>
    <scope>NUCLEOTIDE SEQUENCE [LARGE SCALE GENOMIC DNA]</scope>
    <source>
        <strain evidence="2 3">Cbm</strain>
    </source>
</reference>
<dbReference type="Gene3D" id="3.40.630.30">
    <property type="match status" value="1"/>
</dbReference>
<evidence type="ECO:0000313" key="2">
    <source>
        <dbReference type="EMBL" id="QEZ70329.1"/>
    </source>
</evidence>
<dbReference type="EMBL" id="CP032452">
    <property type="protein sequence ID" value="QEZ70329.1"/>
    <property type="molecule type" value="Genomic_DNA"/>
</dbReference>
<dbReference type="GO" id="GO:0016747">
    <property type="term" value="F:acyltransferase activity, transferring groups other than amino-acyl groups"/>
    <property type="evidence" value="ECO:0007669"/>
    <property type="project" value="InterPro"/>
</dbReference>
<dbReference type="PROSITE" id="PS51186">
    <property type="entry name" value="GNAT"/>
    <property type="match status" value="1"/>
</dbReference>
<keyword evidence="2" id="KW-0808">Transferase</keyword>
<dbReference type="InterPro" id="IPR000182">
    <property type="entry name" value="GNAT_dom"/>
</dbReference>
<dbReference type="Proteomes" id="UP000326961">
    <property type="component" value="Chromosome"/>
</dbReference>
<evidence type="ECO:0000259" key="1">
    <source>
        <dbReference type="PROSITE" id="PS51186"/>
    </source>
</evidence>
<proteinExistence type="predicted"/>
<protein>
    <submittedName>
        <fullName evidence="2">N-acetyltransferase</fullName>
    </submittedName>
</protein>
<name>A0A5P3XIW3_PARBF</name>
<dbReference type="AlphaFoldDB" id="A0A5P3XIW3"/>